<gene>
    <name evidence="2" type="ORF">CMTB2_04442</name>
</gene>
<proteinExistence type="predicted"/>
<keyword evidence="1" id="KW-0812">Transmembrane</keyword>
<organism evidence="2 3">
    <name type="scientific">Caminibacter mediatlanticus TB-2</name>
    <dbReference type="NCBI Taxonomy" id="391592"/>
    <lineage>
        <taxon>Bacteria</taxon>
        <taxon>Pseudomonadati</taxon>
        <taxon>Campylobacterota</taxon>
        <taxon>Epsilonproteobacteria</taxon>
        <taxon>Nautiliales</taxon>
        <taxon>Nautiliaceae</taxon>
        <taxon>Caminibacter</taxon>
    </lineage>
</organism>
<dbReference type="Proteomes" id="UP000003288">
    <property type="component" value="Unassembled WGS sequence"/>
</dbReference>
<keyword evidence="1" id="KW-1133">Transmembrane helix</keyword>
<evidence type="ECO:0000256" key="1">
    <source>
        <dbReference type="SAM" id="Phobius"/>
    </source>
</evidence>
<dbReference type="EMBL" id="ABCJ01000008">
    <property type="protein sequence ID" value="EDM23174.1"/>
    <property type="molecule type" value="Genomic_DNA"/>
</dbReference>
<dbReference type="AlphaFoldDB" id="A0AAI9AGN9"/>
<accession>A0AAI9AGN9</accession>
<comment type="caution">
    <text evidence="2">The sequence shown here is derived from an EMBL/GenBank/DDBJ whole genome shotgun (WGS) entry which is preliminary data.</text>
</comment>
<reference evidence="2 3" key="1">
    <citation type="journal article" date="2011" name="Stand. Genomic Sci.">
        <title>Draft genome sequence of Caminibacter mediatlanticus strain TB-2, an epsilonproteobacterium isolated from a deep-sea hydrothermal vent.</title>
        <authorList>
            <person name="Giovannelli D."/>
            <person name="Ferriera S."/>
            <person name="Johnson J."/>
            <person name="Kravitz S."/>
            <person name="Perez-Rodriguez I."/>
            <person name="Ricci J."/>
            <person name="O'Brien C."/>
            <person name="Voordeckers J.W."/>
            <person name="Bini E."/>
            <person name="Vetriani C."/>
        </authorList>
    </citation>
    <scope>NUCLEOTIDE SEQUENCE [LARGE SCALE GENOMIC DNA]</scope>
    <source>
        <strain evidence="2 3">TB-2</strain>
    </source>
</reference>
<name>A0AAI9AGN9_9BACT</name>
<evidence type="ECO:0000313" key="2">
    <source>
        <dbReference type="EMBL" id="EDM23174.1"/>
    </source>
</evidence>
<feature type="transmembrane region" description="Helical" evidence="1">
    <location>
        <begin position="21"/>
        <end position="40"/>
    </location>
</feature>
<sequence>MKAFVFSLFWELMILMLNQNILRPYLWILIGMLNATIFVGRKSLYETYNYRLSNA</sequence>
<evidence type="ECO:0000313" key="3">
    <source>
        <dbReference type="Proteomes" id="UP000003288"/>
    </source>
</evidence>
<keyword evidence="1" id="KW-0472">Membrane</keyword>
<protein>
    <submittedName>
        <fullName evidence="2">Uncharacterized protein</fullName>
    </submittedName>
</protein>